<evidence type="ECO:0000313" key="1">
    <source>
        <dbReference type="EMBL" id="RXT35392.1"/>
    </source>
</evidence>
<dbReference type="OrthoDB" id="8250473at2"/>
<accession>A0A4Q1ULJ1</accession>
<reference evidence="1 2" key="1">
    <citation type="submission" date="2017-03" db="EMBL/GenBank/DDBJ databases">
        <authorList>
            <person name="Safronova V.I."/>
            <person name="Sazanova A.L."/>
            <person name="Chirak E.R."/>
        </authorList>
    </citation>
    <scope>NUCLEOTIDE SEQUENCE [LARGE SCALE GENOMIC DNA]</scope>
    <source>
        <strain evidence="1 2">Opo-243</strain>
    </source>
</reference>
<comment type="caution">
    <text evidence="1">The sequence shown here is derived from an EMBL/GenBank/DDBJ whole genome shotgun (WGS) entry which is preliminary data.</text>
</comment>
<proteinExistence type="predicted"/>
<dbReference type="EMBL" id="MZXW01000053">
    <property type="protein sequence ID" value="RXT35392.1"/>
    <property type="molecule type" value="Genomic_DNA"/>
</dbReference>
<keyword evidence="2" id="KW-1185">Reference proteome</keyword>
<name>A0A4Q1ULJ1_9BRAD</name>
<protein>
    <submittedName>
        <fullName evidence="1">Uncharacterized protein</fullName>
    </submittedName>
</protein>
<organism evidence="1 2">
    <name type="scientific">Bradyrhizobium betae</name>
    <dbReference type="NCBI Taxonomy" id="244734"/>
    <lineage>
        <taxon>Bacteria</taxon>
        <taxon>Pseudomonadati</taxon>
        <taxon>Pseudomonadota</taxon>
        <taxon>Alphaproteobacteria</taxon>
        <taxon>Hyphomicrobiales</taxon>
        <taxon>Nitrobacteraceae</taxon>
        <taxon>Bradyrhizobium</taxon>
    </lineage>
</organism>
<dbReference type="AlphaFoldDB" id="A0A4Q1ULJ1"/>
<evidence type="ECO:0000313" key="2">
    <source>
        <dbReference type="Proteomes" id="UP000290819"/>
    </source>
</evidence>
<gene>
    <name evidence="1" type="ORF">B5V03_36645</name>
</gene>
<dbReference type="Proteomes" id="UP000290819">
    <property type="component" value="Unassembled WGS sequence"/>
</dbReference>
<sequence length="84" mass="9025">MARGRAGAAQRGQGEHVADAGYTVTDKICPFCQGLGWDCENHPLRVWSDKLGGCRCGEGMPCTCNTTEDPEISAVIVDADTTWH</sequence>